<proteinExistence type="predicted"/>
<accession>A0A8R2JW84</accession>
<dbReference type="EnsemblMetazoa" id="XM_029491926.1">
    <property type="protein sequence ID" value="XP_029347786.1"/>
    <property type="gene ID" value="LOC115034616"/>
</dbReference>
<sequence length="172" mass="19872">MASSNSGVAHDTGEAMDVHPQHEEKPTSSSMSISTAEQMEMDDITIDSDVDERTKNTPTASDSFPKYVDCYETLKEVAFFKWITGFRSECRKILCIDKTELFFGLFYLFYKIIMPQEVIGCRNKINKSSLVKSYLEQSMLFFQGFYKTIKKVNKQIFSLIKINLSFLKFKIM</sequence>
<keyword evidence="3" id="KW-1185">Reference proteome</keyword>
<feature type="compositionally biased region" description="Basic and acidic residues" evidence="1">
    <location>
        <begin position="11"/>
        <end position="26"/>
    </location>
</feature>
<feature type="region of interest" description="Disordered" evidence="1">
    <location>
        <begin position="1"/>
        <end position="34"/>
    </location>
</feature>
<dbReference type="KEGG" id="api:115034616"/>
<dbReference type="RefSeq" id="XP_029347787.1">
    <property type="nucleotide sequence ID" value="XM_029491927.1"/>
</dbReference>
<evidence type="ECO:0000256" key="1">
    <source>
        <dbReference type="SAM" id="MobiDB-lite"/>
    </source>
</evidence>
<dbReference type="EnsemblMetazoa" id="XM_029491927.1">
    <property type="protein sequence ID" value="XP_029347787.1"/>
    <property type="gene ID" value="LOC115034616"/>
</dbReference>
<evidence type="ECO:0000313" key="3">
    <source>
        <dbReference type="Proteomes" id="UP000007819"/>
    </source>
</evidence>
<reference evidence="3" key="1">
    <citation type="submission" date="2010-06" db="EMBL/GenBank/DDBJ databases">
        <authorList>
            <person name="Jiang H."/>
            <person name="Abraham K."/>
            <person name="Ali S."/>
            <person name="Alsbrooks S.L."/>
            <person name="Anim B.N."/>
            <person name="Anosike U.S."/>
            <person name="Attaway T."/>
            <person name="Bandaranaike D.P."/>
            <person name="Battles P.K."/>
            <person name="Bell S.N."/>
            <person name="Bell A.V."/>
            <person name="Beltran B."/>
            <person name="Bickham C."/>
            <person name="Bustamante Y."/>
            <person name="Caleb T."/>
            <person name="Canada A."/>
            <person name="Cardenas V."/>
            <person name="Carter K."/>
            <person name="Chacko J."/>
            <person name="Chandrabose M.N."/>
            <person name="Chavez D."/>
            <person name="Chavez A."/>
            <person name="Chen L."/>
            <person name="Chu H.-S."/>
            <person name="Claassen K.J."/>
            <person name="Cockrell R."/>
            <person name="Collins M."/>
            <person name="Cooper J.A."/>
            <person name="Cree A."/>
            <person name="Curry S.M."/>
            <person name="Da Y."/>
            <person name="Dao M.D."/>
            <person name="Das B."/>
            <person name="Davila M.-L."/>
            <person name="Davy-Carroll L."/>
            <person name="Denson S."/>
            <person name="Dinh H."/>
            <person name="Ebong V.E."/>
            <person name="Edwards J.R."/>
            <person name="Egan A."/>
            <person name="El-Daye J."/>
            <person name="Escobedo L."/>
            <person name="Fernandez S."/>
            <person name="Fernando P.R."/>
            <person name="Flagg N."/>
            <person name="Forbes L.D."/>
            <person name="Fowler R.G."/>
            <person name="Fu Q."/>
            <person name="Gabisi R.A."/>
            <person name="Ganer J."/>
            <person name="Garbino Pronczuk A."/>
            <person name="Garcia R.M."/>
            <person name="Garner T."/>
            <person name="Garrett T.E."/>
            <person name="Gonzalez D.A."/>
            <person name="Hamid H."/>
            <person name="Hawkins E.S."/>
            <person name="Hirani K."/>
            <person name="Hogues M.E."/>
            <person name="Hollins B."/>
            <person name="Hsiao C.-H."/>
            <person name="Jabil R."/>
            <person name="James M.L."/>
            <person name="Jhangiani S.N."/>
            <person name="Johnson B."/>
            <person name="Johnson Q."/>
            <person name="Joshi V."/>
            <person name="Kalu J.B."/>
            <person name="Kam C."/>
            <person name="Kashfia A."/>
            <person name="Keebler J."/>
            <person name="Kisamo H."/>
            <person name="Kovar C.L."/>
            <person name="Lago L.A."/>
            <person name="Lai C.-Y."/>
            <person name="Laidlaw J."/>
            <person name="Lara F."/>
            <person name="Le T.-K."/>
            <person name="Lee S.L."/>
            <person name="Legall F.H."/>
            <person name="Lemon S.J."/>
            <person name="Lewis L.R."/>
            <person name="Li B."/>
            <person name="Liu Y."/>
            <person name="Liu Y.-S."/>
            <person name="Lopez J."/>
            <person name="Lozado R.J."/>
            <person name="Lu J."/>
            <person name="Madu R.C."/>
            <person name="Maheshwari M."/>
            <person name="Maheshwari R."/>
            <person name="Malloy K."/>
            <person name="Martinez E."/>
            <person name="Mathew T."/>
            <person name="Mercado I.C."/>
            <person name="Mercado C."/>
            <person name="Meyer B."/>
            <person name="Montgomery K."/>
            <person name="Morgan M.B."/>
            <person name="Munidasa M."/>
            <person name="Nazareth L.V."/>
            <person name="Nelson J."/>
            <person name="Ng B.M."/>
            <person name="Nguyen N.B."/>
            <person name="Nguyen P.Q."/>
            <person name="Nguyen T."/>
            <person name="Obregon M."/>
            <person name="Okwuonu G.O."/>
            <person name="Onwere C.G."/>
            <person name="Orozco G."/>
            <person name="Parra A."/>
            <person name="Patel S."/>
            <person name="Patil S."/>
            <person name="Perez A."/>
            <person name="Perez Y."/>
            <person name="Pham C."/>
            <person name="Primus E.L."/>
            <person name="Pu L.-L."/>
            <person name="Puazo M."/>
            <person name="Qin X."/>
            <person name="Quiroz J.B."/>
            <person name="Reese J."/>
            <person name="Richards S."/>
            <person name="Rives C.M."/>
            <person name="Robberts R."/>
            <person name="Ruiz S.J."/>
            <person name="Ruiz M.J."/>
            <person name="Santibanez J."/>
            <person name="Schneider B.W."/>
            <person name="Sisson I."/>
            <person name="Smith M."/>
            <person name="Sodergren E."/>
            <person name="Song X.-Z."/>
            <person name="Song B.B."/>
            <person name="Summersgill H."/>
            <person name="Thelus R."/>
            <person name="Thornton R.D."/>
            <person name="Trejos Z.Y."/>
            <person name="Usmani K."/>
            <person name="Vattathil S."/>
            <person name="Villasana D."/>
            <person name="Walker D.L."/>
            <person name="Wang S."/>
            <person name="Wang K."/>
            <person name="White C.S."/>
            <person name="Williams A.C."/>
            <person name="Williamson J."/>
            <person name="Wilson K."/>
            <person name="Woghiren I.O."/>
            <person name="Woodworth J.R."/>
            <person name="Worley K.C."/>
            <person name="Wright R.A."/>
            <person name="Wu W."/>
            <person name="Young L."/>
            <person name="Zhang L."/>
            <person name="Zhang J."/>
            <person name="Zhu Y."/>
            <person name="Muzny D.M."/>
            <person name="Weinstock G."/>
            <person name="Gibbs R.A."/>
        </authorList>
    </citation>
    <scope>NUCLEOTIDE SEQUENCE [LARGE SCALE GENOMIC DNA]</scope>
    <source>
        <strain evidence="3">LSR1</strain>
    </source>
</reference>
<dbReference type="RefSeq" id="XP_029347786.1">
    <property type="nucleotide sequence ID" value="XM_029491926.1"/>
</dbReference>
<name>A0A8R2JW84_ACYPI</name>
<dbReference type="GeneID" id="115034616"/>
<protein>
    <submittedName>
        <fullName evidence="2">Uncharacterized protein</fullName>
    </submittedName>
</protein>
<organism evidence="2 3">
    <name type="scientific">Acyrthosiphon pisum</name>
    <name type="common">Pea aphid</name>
    <dbReference type="NCBI Taxonomy" id="7029"/>
    <lineage>
        <taxon>Eukaryota</taxon>
        <taxon>Metazoa</taxon>
        <taxon>Ecdysozoa</taxon>
        <taxon>Arthropoda</taxon>
        <taxon>Hexapoda</taxon>
        <taxon>Insecta</taxon>
        <taxon>Pterygota</taxon>
        <taxon>Neoptera</taxon>
        <taxon>Paraneoptera</taxon>
        <taxon>Hemiptera</taxon>
        <taxon>Sternorrhyncha</taxon>
        <taxon>Aphidomorpha</taxon>
        <taxon>Aphidoidea</taxon>
        <taxon>Aphididae</taxon>
        <taxon>Macrosiphini</taxon>
        <taxon>Acyrthosiphon</taxon>
    </lineage>
</organism>
<evidence type="ECO:0000313" key="2">
    <source>
        <dbReference type="EnsemblMetazoa" id="XP_029347786.1"/>
    </source>
</evidence>
<dbReference type="AlphaFoldDB" id="A0A8R2JW84"/>
<reference evidence="2" key="2">
    <citation type="submission" date="2022-06" db="UniProtKB">
        <authorList>
            <consortium name="EnsemblMetazoa"/>
        </authorList>
    </citation>
    <scope>IDENTIFICATION</scope>
</reference>
<dbReference type="Proteomes" id="UP000007819">
    <property type="component" value="Unassembled WGS sequence"/>
</dbReference>